<dbReference type="Pfam" id="PF04740">
    <property type="entry name" value="LXG"/>
    <property type="match status" value="1"/>
</dbReference>
<gene>
    <name evidence="4" type="ORF">JGZ69_19370</name>
</gene>
<protein>
    <recommendedName>
        <fullName evidence="3">LXG domain-containing protein</fullName>
    </recommendedName>
</protein>
<evidence type="ECO:0000256" key="2">
    <source>
        <dbReference type="SAM" id="Coils"/>
    </source>
</evidence>
<name>A0AB37HAR7_9BACI</name>
<dbReference type="InterPro" id="IPR006829">
    <property type="entry name" value="LXG_dom"/>
</dbReference>
<reference evidence="4 5" key="1">
    <citation type="submission" date="2020-12" db="EMBL/GenBank/DDBJ databases">
        <title>Taxonomic evaluation of the Bacillus sporothermodurans group of bacteria based on whole genome sequences.</title>
        <authorList>
            <person name="Fiedler G."/>
            <person name="Herbstmann A.-D."/>
            <person name="Doll E."/>
            <person name="Wenning M."/>
            <person name="Brinks E."/>
            <person name="Kabisch J."/>
            <person name="Breitenwieser F."/>
            <person name="Lappann M."/>
            <person name="Boehnlein C."/>
            <person name="Franz C."/>
        </authorList>
    </citation>
    <scope>NUCLEOTIDE SEQUENCE [LARGE SCALE GENOMIC DNA]</scope>
    <source>
        <strain evidence="4 5">DSM 10599</strain>
    </source>
</reference>
<comment type="similarity">
    <text evidence="1">In the N-terminal section; belongs to the LXG family.</text>
</comment>
<accession>A0AB37HAR7</accession>
<evidence type="ECO:0000313" key="4">
    <source>
        <dbReference type="EMBL" id="QQX24867.1"/>
    </source>
</evidence>
<dbReference type="KEGG" id="hspo:JGZ69_19370"/>
<dbReference type="Proteomes" id="UP000595512">
    <property type="component" value="Chromosome"/>
</dbReference>
<dbReference type="RefSeq" id="WP_107982111.1">
    <property type="nucleotide sequence ID" value="NZ_CP066701.1"/>
</dbReference>
<feature type="coiled-coil region" evidence="2">
    <location>
        <begin position="6"/>
        <end position="40"/>
    </location>
</feature>
<sequence>MKVLDVHGFRADMDQIQERLEALNEQIEQLQHAIDGIITLEDSLKGNSGEAIRSYYQEIHQTFLLFFQSFLANYDTMIENMKHSLRGLEPDENGFINEVFLDYNLEYGLKKVESVTRSLTDEGNRIMQKVSDIVHLPKLQDDGTMHQIKRAKEKVKTTLHQLHSFDKQATRSLDSVRKDIITMSRFIEQMDSNLKGNKQIITNFTPKKLMDDEAYRSLLGEFVQKGNLTPIQTIKREPYGNYKSIKYQVYPDGLIVMEYQKIGKDSTVYYEVVTDIPKEVEDGATVGIIEPTIDKILKGIYVGSGKAVGDTIEGWKGLYKLAEKYLGPTPSPDLLLKAGLIGSELYLDSKAVFGRAIDTGKYMVKAIKDGFVRDVIEGDAESRSKYFTYLFTTLGIGVLSDKGISKIGKIGTKVGGFGGITTKVEGLSPSLATVNAGPIPYNVLNRLEDQIQLAARKAFGNGTKGTGKVAGLKSRKLSSEQIELDWLADKYTAVEVKGTVKVGGKEVDVSRRVYQIKIDKNYVPNNPKALGKSNGELMKKGKSPYIVKDGVESKVELHHLIQKEPGGMVEIAELTHDKYDLALHGLVENGKSFRNNPELEKMYNNFRSNYWKMRASE</sequence>
<evidence type="ECO:0000313" key="5">
    <source>
        <dbReference type="Proteomes" id="UP000595512"/>
    </source>
</evidence>
<keyword evidence="2" id="KW-0175">Coiled coil</keyword>
<dbReference type="EMBL" id="CP066701">
    <property type="protein sequence ID" value="QQX24867.1"/>
    <property type="molecule type" value="Genomic_DNA"/>
</dbReference>
<dbReference type="InterPro" id="IPR026834">
    <property type="entry name" value="LHH"/>
</dbReference>
<feature type="domain" description="LXG" evidence="3">
    <location>
        <begin position="1"/>
        <end position="235"/>
    </location>
</feature>
<evidence type="ECO:0000256" key="1">
    <source>
        <dbReference type="ARBA" id="ARBA00034117"/>
    </source>
</evidence>
<organism evidence="4 5">
    <name type="scientific">Heyndrickxia sporothermodurans</name>
    <dbReference type="NCBI Taxonomy" id="46224"/>
    <lineage>
        <taxon>Bacteria</taxon>
        <taxon>Bacillati</taxon>
        <taxon>Bacillota</taxon>
        <taxon>Bacilli</taxon>
        <taxon>Bacillales</taxon>
        <taxon>Bacillaceae</taxon>
        <taxon>Heyndrickxia</taxon>
    </lineage>
</organism>
<evidence type="ECO:0000259" key="3">
    <source>
        <dbReference type="PROSITE" id="PS51756"/>
    </source>
</evidence>
<dbReference type="AlphaFoldDB" id="A0AB37HAR7"/>
<dbReference type="PROSITE" id="PS51756">
    <property type="entry name" value="LXG"/>
    <property type="match status" value="1"/>
</dbReference>
<dbReference type="Pfam" id="PF14411">
    <property type="entry name" value="LHH"/>
    <property type="match status" value="1"/>
</dbReference>
<proteinExistence type="inferred from homology"/>